<feature type="region of interest" description="Disordered" evidence="1">
    <location>
        <begin position="1"/>
        <end position="22"/>
    </location>
</feature>
<accession>A0A4Y9R8A8</accession>
<protein>
    <submittedName>
        <fullName evidence="3">Uncharacterized protein</fullName>
    </submittedName>
</protein>
<keyword evidence="2" id="KW-0472">Membrane</keyword>
<evidence type="ECO:0000256" key="2">
    <source>
        <dbReference type="SAM" id="Phobius"/>
    </source>
</evidence>
<evidence type="ECO:0000313" key="3">
    <source>
        <dbReference type="EMBL" id="TFV99635.1"/>
    </source>
</evidence>
<feature type="transmembrane region" description="Helical" evidence="2">
    <location>
        <begin position="32"/>
        <end position="53"/>
    </location>
</feature>
<keyword evidence="2" id="KW-0812">Transmembrane</keyword>
<comment type="caution">
    <text evidence="3">The sequence shown here is derived from an EMBL/GenBank/DDBJ whole genome shotgun (WGS) entry which is preliminary data.</text>
</comment>
<dbReference type="RefSeq" id="WP_135118540.1">
    <property type="nucleotide sequence ID" value="NZ_SPQZ01000001.1"/>
</dbReference>
<name>A0A4Y9R8A8_9MICO</name>
<organism evidence="3 4">
    <name type="scientific">Orlajensenia leifsoniae</name>
    <dbReference type="NCBI Taxonomy" id="2561933"/>
    <lineage>
        <taxon>Bacteria</taxon>
        <taxon>Bacillati</taxon>
        <taxon>Actinomycetota</taxon>
        <taxon>Actinomycetes</taxon>
        <taxon>Micrococcales</taxon>
        <taxon>Microbacteriaceae</taxon>
        <taxon>Orlajensenia</taxon>
    </lineage>
</organism>
<dbReference type="Proteomes" id="UP000298127">
    <property type="component" value="Unassembled WGS sequence"/>
</dbReference>
<gene>
    <name evidence="3" type="ORF">E4M00_00020</name>
</gene>
<dbReference type="AlphaFoldDB" id="A0A4Y9R8A8"/>
<evidence type="ECO:0000313" key="4">
    <source>
        <dbReference type="Proteomes" id="UP000298127"/>
    </source>
</evidence>
<sequence>MTTHPELLGSDEDDDDSGRPSLGARRSRMLRAVVWIGIVALVLPGILVTWGVAQGTASRACATYAAYLRPDAGGSSVGFEVFAAGGPGWQCYAVSTSGPKEYLGSLGLIPSAPHMPGQTA</sequence>
<dbReference type="EMBL" id="SPQZ01000001">
    <property type="protein sequence ID" value="TFV99635.1"/>
    <property type="molecule type" value="Genomic_DNA"/>
</dbReference>
<proteinExistence type="predicted"/>
<keyword evidence="4" id="KW-1185">Reference proteome</keyword>
<reference evidence="3 4" key="1">
    <citation type="journal article" date="2018" name="J. Microbiol.">
        <title>Leifsonia flava sp. nov., a novel actinobacterium isolated from the rhizosphere of Aquilegia viridiflora.</title>
        <authorList>
            <person name="Cai Y."/>
            <person name="Tao W.Z."/>
            <person name="Ma Y.J."/>
            <person name="Cheng J."/>
            <person name="Zhang M.Y."/>
            <person name="Zhang Y.X."/>
        </authorList>
    </citation>
    <scope>NUCLEOTIDE SEQUENCE [LARGE SCALE GENOMIC DNA]</scope>
    <source>
        <strain evidence="3 4">SYP-B2174</strain>
    </source>
</reference>
<evidence type="ECO:0000256" key="1">
    <source>
        <dbReference type="SAM" id="MobiDB-lite"/>
    </source>
</evidence>
<keyword evidence="2" id="KW-1133">Transmembrane helix</keyword>